<dbReference type="SUPFAM" id="SSF102891">
    <property type="entry name" value="Hypothetical protein Ta1206"/>
    <property type="match status" value="1"/>
</dbReference>
<name>A0AA96VDI8_9EURY</name>
<proteinExistence type="predicted"/>
<dbReference type="Proteomes" id="UP001304970">
    <property type="component" value="Chromosome"/>
</dbReference>
<accession>A0AA96VDI8</accession>
<gene>
    <name evidence="1" type="ORF">MsAm2_00560</name>
</gene>
<dbReference type="GeneID" id="89227450"/>
<evidence type="ECO:0000313" key="2">
    <source>
        <dbReference type="Proteomes" id="UP001304970"/>
    </source>
</evidence>
<dbReference type="InterPro" id="IPR014931">
    <property type="entry name" value="DUF1805"/>
</dbReference>
<keyword evidence="2" id="KW-1185">Reference proteome</keyword>
<dbReference type="AlphaFoldDB" id="A0AA96VDI8"/>
<dbReference type="EMBL" id="CP131061">
    <property type="protein sequence ID" value="WNY26296.1"/>
    <property type="molecule type" value="Genomic_DNA"/>
</dbReference>
<dbReference type="RefSeq" id="WP_338097827.1">
    <property type="nucleotide sequence ID" value="NZ_CP131061.1"/>
</dbReference>
<dbReference type="Gene3D" id="3.30.1980.10">
    <property type="entry name" value="Hypothetical protein YunC"/>
    <property type="match status" value="1"/>
</dbReference>
<evidence type="ECO:0008006" key="3">
    <source>
        <dbReference type="Google" id="ProtNLM"/>
    </source>
</evidence>
<protein>
    <recommendedName>
        <fullName evidence="3">DUF1805 domain-containing protein</fullName>
    </recommendedName>
</protein>
<evidence type="ECO:0000313" key="1">
    <source>
        <dbReference type="EMBL" id="WNY26296.1"/>
    </source>
</evidence>
<dbReference type="InterPro" id="IPR036493">
    <property type="entry name" value="YunC_sf"/>
</dbReference>
<dbReference type="Pfam" id="PF08827">
    <property type="entry name" value="DUF1805"/>
    <property type="match status" value="1"/>
</dbReference>
<sequence>MVFVSSRIVFGENAFTEKLVIEDKEFEGFSISVDVAPFLLIRTKEGCILGCGFLDVAAADALDSCAFKVKGVKTFEEMLQAKVVEVSKAAKKKGISVGMTGKTALMKC</sequence>
<organism evidence="1 2">
    <name type="scientific">Methanolapillus ohkumae</name>
    <dbReference type="NCBI Taxonomy" id="3028298"/>
    <lineage>
        <taxon>Archaea</taxon>
        <taxon>Methanobacteriati</taxon>
        <taxon>Methanobacteriota</taxon>
        <taxon>Stenosarchaea group</taxon>
        <taxon>Methanomicrobia</taxon>
        <taxon>Methanosarcinales</taxon>
        <taxon>Methanosarcinaceae</taxon>
        <taxon>Methanolapillus</taxon>
    </lineage>
</organism>
<reference evidence="1 2" key="1">
    <citation type="submission" date="2023-07" db="EMBL/GenBank/DDBJ databases">
        <title>Closed genome sequence of Methanosarcinaceae archaeon Am2.</title>
        <authorList>
            <person name="Poehlein A."/>
            <person name="Protasov E."/>
            <person name="Platt K."/>
            <person name="Reeh H."/>
            <person name="Daniel R."/>
            <person name="Brune A."/>
        </authorList>
    </citation>
    <scope>NUCLEOTIDE SEQUENCE [LARGE SCALE GENOMIC DNA]</scope>
    <source>
        <strain evidence="1 2">Am2</strain>
    </source>
</reference>